<sequence length="118" mass="12447">MSRSGLSSWPTSSDNAAPALATRALGCFCQAVVVLRHYRDGTSPAVLAPHHGIGRSTDEGFDVLAEKAPHLHYARQDARSPTTAHLVLGGIAIPSDSRGCRPQESPAGRRSSMAFLSP</sequence>
<evidence type="ECO:0000313" key="3">
    <source>
        <dbReference type="Proteomes" id="UP001501585"/>
    </source>
</evidence>
<accession>A0ABN2SJM4</accession>
<reference evidence="2 3" key="1">
    <citation type="journal article" date="2019" name="Int. J. Syst. Evol. Microbiol.">
        <title>The Global Catalogue of Microorganisms (GCM) 10K type strain sequencing project: providing services to taxonomists for standard genome sequencing and annotation.</title>
        <authorList>
            <consortium name="The Broad Institute Genomics Platform"/>
            <consortium name="The Broad Institute Genome Sequencing Center for Infectious Disease"/>
            <person name="Wu L."/>
            <person name="Ma J."/>
        </authorList>
    </citation>
    <scope>NUCLEOTIDE SEQUENCE [LARGE SCALE GENOMIC DNA]</scope>
    <source>
        <strain evidence="2 3">JCM 15313</strain>
    </source>
</reference>
<feature type="region of interest" description="Disordered" evidence="1">
    <location>
        <begin position="92"/>
        <end position="118"/>
    </location>
</feature>
<name>A0ABN2SJM4_9ACTN</name>
<proteinExistence type="predicted"/>
<comment type="caution">
    <text evidence="2">The sequence shown here is derived from an EMBL/GenBank/DDBJ whole genome shotgun (WGS) entry which is preliminary data.</text>
</comment>
<gene>
    <name evidence="2" type="ORF">GCM10009799_11890</name>
</gene>
<protein>
    <submittedName>
        <fullName evidence="2">Uncharacterized protein</fullName>
    </submittedName>
</protein>
<evidence type="ECO:0000256" key="1">
    <source>
        <dbReference type="SAM" id="MobiDB-lite"/>
    </source>
</evidence>
<organism evidence="2 3">
    <name type="scientific">Nocardiopsis rhodophaea</name>
    <dbReference type="NCBI Taxonomy" id="280238"/>
    <lineage>
        <taxon>Bacteria</taxon>
        <taxon>Bacillati</taxon>
        <taxon>Actinomycetota</taxon>
        <taxon>Actinomycetes</taxon>
        <taxon>Streptosporangiales</taxon>
        <taxon>Nocardiopsidaceae</taxon>
        <taxon>Nocardiopsis</taxon>
    </lineage>
</organism>
<evidence type="ECO:0000313" key="2">
    <source>
        <dbReference type="EMBL" id="GAA1987883.1"/>
    </source>
</evidence>
<dbReference type="Proteomes" id="UP001501585">
    <property type="component" value="Unassembled WGS sequence"/>
</dbReference>
<dbReference type="EMBL" id="BAAAPC010000004">
    <property type="protein sequence ID" value="GAA1987883.1"/>
    <property type="molecule type" value="Genomic_DNA"/>
</dbReference>
<keyword evidence="3" id="KW-1185">Reference proteome</keyword>
<dbReference type="RefSeq" id="WP_344099904.1">
    <property type="nucleotide sequence ID" value="NZ_BAAAPC010000004.1"/>
</dbReference>